<dbReference type="RefSeq" id="WP_158216422.1">
    <property type="nucleotide sequence ID" value="NZ_MWWY01000017.1"/>
</dbReference>
<sequence>MHILTVCSGNICRSPMAEYLLRQALETQRISRTDITISSAGILHLQPRPIDPTCAELLSEDGIDASAFRSTICTPSMVREADLVLCFEHEHLDDLLRDAPLALRHTFLFTDFANLCDSDMQQGGPEGSTAQERLQCLIDDAPLMRPLMPRAEEIPDPHRHDRATYELAHRLIANAAMRIAAAIAPASIPQHA</sequence>
<comment type="similarity">
    <text evidence="1">Belongs to the low molecular weight phosphotyrosine protein phosphatase family.</text>
</comment>
<reference evidence="6 7" key="1">
    <citation type="journal article" date="2017" name="BMC Genomics">
        <title>Comparative genomic and phylogenomic analyses of the Bifidobacteriaceae family.</title>
        <authorList>
            <person name="Lugli G.A."/>
            <person name="Milani C."/>
            <person name="Turroni F."/>
            <person name="Duranti S."/>
            <person name="Mancabelli L."/>
            <person name="Mangifesta M."/>
            <person name="Ferrario C."/>
            <person name="Modesto M."/>
            <person name="Mattarelli P."/>
            <person name="Jiri K."/>
            <person name="van Sinderen D."/>
            <person name="Ventura M."/>
        </authorList>
    </citation>
    <scope>NUCLEOTIDE SEQUENCE [LARGE SCALE GENOMIC DNA]</scope>
    <source>
        <strain evidence="6 7">DSM 100202</strain>
    </source>
</reference>
<evidence type="ECO:0000259" key="5">
    <source>
        <dbReference type="SMART" id="SM00226"/>
    </source>
</evidence>
<proteinExistence type="inferred from homology"/>
<feature type="domain" description="Phosphotyrosine protein phosphatase I" evidence="5">
    <location>
        <begin position="1"/>
        <end position="182"/>
    </location>
</feature>
<evidence type="ECO:0000256" key="1">
    <source>
        <dbReference type="ARBA" id="ARBA00011063"/>
    </source>
</evidence>
<dbReference type="Gene3D" id="3.40.50.2300">
    <property type="match status" value="1"/>
</dbReference>
<keyword evidence="2" id="KW-0378">Hydrolase</keyword>
<dbReference type="OrthoDB" id="9784339at2"/>
<evidence type="ECO:0000256" key="4">
    <source>
        <dbReference type="PIRSR" id="PIRSR617867-1"/>
    </source>
</evidence>
<keyword evidence="3" id="KW-0904">Protein phosphatase</keyword>
<protein>
    <submittedName>
        <fullName evidence="6">Protein-tyrosine-phosphatase</fullName>
    </submittedName>
</protein>
<dbReference type="InterPro" id="IPR050438">
    <property type="entry name" value="LMW_PTPase"/>
</dbReference>
<name>A0A261G0F5_9BIFI</name>
<accession>A0A261G0F5</accession>
<dbReference type="PRINTS" id="PR00719">
    <property type="entry name" value="LMWPTPASE"/>
</dbReference>
<organism evidence="6 7">
    <name type="scientific">Bifidobacterium hapali</name>
    <dbReference type="NCBI Taxonomy" id="1630172"/>
    <lineage>
        <taxon>Bacteria</taxon>
        <taxon>Bacillati</taxon>
        <taxon>Actinomycetota</taxon>
        <taxon>Actinomycetes</taxon>
        <taxon>Bifidobacteriales</taxon>
        <taxon>Bifidobacteriaceae</taxon>
        <taxon>Bifidobacterium</taxon>
    </lineage>
</organism>
<dbReference type="Proteomes" id="UP000216074">
    <property type="component" value="Unassembled WGS sequence"/>
</dbReference>
<dbReference type="PANTHER" id="PTHR11717:SF31">
    <property type="entry name" value="LOW MOLECULAR WEIGHT PROTEIN-TYROSINE-PHOSPHATASE ETP-RELATED"/>
    <property type="match status" value="1"/>
</dbReference>
<gene>
    <name evidence="6" type="ORF">BHAP_0802</name>
</gene>
<evidence type="ECO:0000313" key="6">
    <source>
        <dbReference type="EMBL" id="OZG64910.1"/>
    </source>
</evidence>
<dbReference type="InterPro" id="IPR017867">
    <property type="entry name" value="Tyr_phospatase_low_mol_wt"/>
</dbReference>
<dbReference type="InterPro" id="IPR023485">
    <property type="entry name" value="Ptyr_pPase"/>
</dbReference>
<evidence type="ECO:0000256" key="2">
    <source>
        <dbReference type="ARBA" id="ARBA00022801"/>
    </source>
</evidence>
<feature type="active site" description="Nucleophile" evidence="4">
    <location>
        <position position="13"/>
    </location>
</feature>
<dbReference type="SUPFAM" id="SSF52788">
    <property type="entry name" value="Phosphotyrosine protein phosphatases I"/>
    <property type="match status" value="1"/>
</dbReference>
<comment type="caution">
    <text evidence="6">The sequence shown here is derived from an EMBL/GenBank/DDBJ whole genome shotgun (WGS) entry which is preliminary data.</text>
</comment>
<dbReference type="Pfam" id="PF01451">
    <property type="entry name" value="LMWPc"/>
    <property type="match status" value="1"/>
</dbReference>
<dbReference type="EMBL" id="MWWY01000017">
    <property type="protein sequence ID" value="OZG64910.1"/>
    <property type="molecule type" value="Genomic_DNA"/>
</dbReference>
<dbReference type="GO" id="GO:0004725">
    <property type="term" value="F:protein tyrosine phosphatase activity"/>
    <property type="evidence" value="ECO:0007669"/>
    <property type="project" value="InterPro"/>
</dbReference>
<feature type="active site" description="Nucleophile" evidence="4">
    <location>
        <position position="7"/>
    </location>
</feature>
<dbReference type="AlphaFoldDB" id="A0A261G0F5"/>
<evidence type="ECO:0000256" key="3">
    <source>
        <dbReference type="ARBA" id="ARBA00022912"/>
    </source>
</evidence>
<dbReference type="PANTHER" id="PTHR11717">
    <property type="entry name" value="LOW MOLECULAR WEIGHT PROTEIN TYROSINE PHOSPHATASE"/>
    <property type="match status" value="1"/>
</dbReference>
<dbReference type="InterPro" id="IPR036196">
    <property type="entry name" value="Ptyr_pPase_sf"/>
</dbReference>
<dbReference type="SMART" id="SM00226">
    <property type="entry name" value="LMWPc"/>
    <property type="match status" value="1"/>
</dbReference>
<evidence type="ECO:0000313" key="7">
    <source>
        <dbReference type="Proteomes" id="UP000216074"/>
    </source>
</evidence>
<keyword evidence="7" id="KW-1185">Reference proteome</keyword>